<evidence type="ECO:0000313" key="9">
    <source>
        <dbReference type="Proteomes" id="UP001595444"/>
    </source>
</evidence>
<feature type="compositionally biased region" description="Basic and acidic residues" evidence="6">
    <location>
        <begin position="149"/>
        <end position="159"/>
    </location>
</feature>
<evidence type="ECO:0000256" key="3">
    <source>
        <dbReference type="ARBA" id="ARBA00023316"/>
    </source>
</evidence>
<sequence length="274" mass="30346">MFVAACSSAPQKTAPSGRYPDDGELPKGDQGVKRKVGTPYKVAGVWYHPKEDPGYDEVGIASWYGQDFHGKKTANGEYFNMNALTAAHKTLPLPTFVKVTNLDNNRSIILRVNDRGPFVPGRIIDISRRGAQLLGFDKQGTTRVRVQAVDEHGKPEKSSPRPQSVSTETIVTESLSDALPQAPVASTNDPVVISNETHYIQIGAYSQRANAEQQAERLLKFGHRALVEQTRNSNGTFWRVRVGPFVERLIAQQRLDRIVADGFYEARILSESVK</sequence>
<evidence type="ECO:0000313" key="8">
    <source>
        <dbReference type="EMBL" id="MFC3051034.1"/>
    </source>
</evidence>
<gene>
    <name evidence="4" type="primary">rlpA</name>
    <name evidence="8" type="ORF">ACFOKA_03850</name>
</gene>
<comment type="caution">
    <text evidence="8">The sequence shown here is derived from an EMBL/GenBank/DDBJ whole genome shotgun (WGS) entry which is preliminary data.</text>
</comment>
<feature type="region of interest" description="Disordered" evidence="6">
    <location>
        <begin position="1"/>
        <end position="33"/>
    </location>
</feature>
<dbReference type="CDD" id="cd22268">
    <property type="entry name" value="DPBB_RlpA-like"/>
    <property type="match status" value="1"/>
</dbReference>
<keyword evidence="2 4" id="KW-0456">Lyase</keyword>
<dbReference type="InterPro" id="IPR036680">
    <property type="entry name" value="SPOR-like_sf"/>
</dbReference>
<dbReference type="Gene3D" id="2.40.40.10">
    <property type="entry name" value="RlpA-like domain"/>
    <property type="match status" value="1"/>
</dbReference>
<dbReference type="HAMAP" id="MF_02071">
    <property type="entry name" value="RlpA"/>
    <property type="match status" value="1"/>
</dbReference>
<evidence type="ECO:0000256" key="6">
    <source>
        <dbReference type="SAM" id="MobiDB-lite"/>
    </source>
</evidence>
<keyword evidence="9" id="KW-1185">Reference proteome</keyword>
<dbReference type="Gene3D" id="3.30.70.1070">
    <property type="entry name" value="Sporulation related repeat"/>
    <property type="match status" value="1"/>
</dbReference>
<dbReference type="InterPro" id="IPR009009">
    <property type="entry name" value="RlpA-like_DPBB"/>
</dbReference>
<comment type="similarity">
    <text evidence="4 5">Belongs to the RlpA family.</text>
</comment>
<dbReference type="SUPFAM" id="SSF50685">
    <property type="entry name" value="Barwin-like endoglucanases"/>
    <property type="match status" value="1"/>
</dbReference>
<dbReference type="PROSITE" id="PS51724">
    <property type="entry name" value="SPOR"/>
    <property type="match status" value="1"/>
</dbReference>
<evidence type="ECO:0000256" key="5">
    <source>
        <dbReference type="RuleBase" id="RU003495"/>
    </source>
</evidence>
<dbReference type="PANTHER" id="PTHR34183:SF1">
    <property type="entry name" value="ENDOLYTIC PEPTIDOGLYCAN TRANSGLYCOSYLASE RLPA"/>
    <property type="match status" value="1"/>
</dbReference>
<keyword evidence="1" id="KW-0732">Signal</keyword>
<dbReference type="NCBIfam" id="TIGR00413">
    <property type="entry name" value="rlpA"/>
    <property type="match status" value="1"/>
</dbReference>
<evidence type="ECO:0000256" key="4">
    <source>
        <dbReference type="HAMAP-Rule" id="MF_02071"/>
    </source>
</evidence>
<feature type="domain" description="SPOR" evidence="7">
    <location>
        <begin position="192"/>
        <end position="271"/>
    </location>
</feature>
<feature type="compositionally biased region" description="Polar residues" evidence="6">
    <location>
        <begin position="160"/>
        <end position="169"/>
    </location>
</feature>
<dbReference type="Pfam" id="PF03330">
    <property type="entry name" value="DPBB_1"/>
    <property type="match status" value="1"/>
</dbReference>
<evidence type="ECO:0000256" key="1">
    <source>
        <dbReference type="ARBA" id="ARBA00022729"/>
    </source>
</evidence>
<dbReference type="Proteomes" id="UP001595444">
    <property type="component" value="Unassembled WGS sequence"/>
</dbReference>
<name>A0ABV7D1M6_9PROT</name>
<dbReference type="EMBL" id="JBHRSL010000002">
    <property type="protein sequence ID" value="MFC3051034.1"/>
    <property type="molecule type" value="Genomic_DNA"/>
</dbReference>
<dbReference type="InterPro" id="IPR012997">
    <property type="entry name" value="RplA"/>
</dbReference>
<dbReference type="EC" id="4.2.2.-" evidence="4"/>
<accession>A0ABV7D1M6</accession>
<proteinExistence type="inferred from homology"/>
<reference evidence="9" key="1">
    <citation type="journal article" date="2019" name="Int. J. Syst. Evol. Microbiol.">
        <title>The Global Catalogue of Microorganisms (GCM) 10K type strain sequencing project: providing services to taxonomists for standard genome sequencing and annotation.</title>
        <authorList>
            <consortium name="The Broad Institute Genomics Platform"/>
            <consortium name="The Broad Institute Genome Sequencing Center for Infectious Disease"/>
            <person name="Wu L."/>
            <person name="Ma J."/>
        </authorList>
    </citation>
    <scope>NUCLEOTIDE SEQUENCE [LARGE SCALE GENOMIC DNA]</scope>
    <source>
        <strain evidence="9">KCTC 62164</strain>
    </source>
</reference>
<keyword evidence="3 4" id="KW-0961">Cell wall biogenesis/degradation</keyword>
<dbReference type="RefSeq" id="WP_194212147.1">
    <property type="nucleotide sequence ID" value="NZ_CP061205.1"/>
</dbReference>
<dbReference type="Pfam" id="PF05036">
    <property type="entry name" value="SPOR"/>
    <property type="match status" value="1"/>
</dbReference>
<dbReference type="InterPro" id="IPR034718">
    <property type="entry name" value="RlpA"/>
</dbReference>
<protein>
    <recommendedName>
        <fullName evidence="4">Endolytic peptidoglycan transglycosylase RlpA</fullName>
        <ecNumber evidence="4">4.2.2.-</ecNumber>
    </recommendedName>
</protein>
<comment type="function">
    <text evidence="4">Lytic transglycosylase with a strong preference for naked glycan strands that lack stem peptides.</text>
</comment>
<feature type="compositionally biased region" description="Basic and acidic residues" evidence="6">
    <location>
        <begin position="19"/>
        <end position="32"/>
    </location>
</feature>
<dbReference type="SUPFAM" id="SSF110997">
    <property type="entry name" value="Sporulation related repeat"/>
    <property type="match status" value="1"/>
</dbReference>
<feature type="region of interest" description="Disordered" evidence="6">
    <location>
        <begin position="149"/>
        <end position="169"/>
    </location>
</feature>
<dbReference type="InterPro" id="IPR036908">
    <property type="entry name" value="RlpA-like_sf"/>
</dbReference>
<organism evidence="8 9">
    <name type="scientific">Kordiimonas pumila</name>
    <dbReference type="NCBI Taxonomy" id="2161677"/>
    <lineage>
        <taxon>Bacteria</taxon>
        <taxon>Pseudomonadati</taxon>
        <taxon>Pseudomonadota</taxon>
        <taxon>Alphaproteobacteria</taxon>
        <taxon>Kordiimonadales</taxon>
        <taxon>Kordiimonadaceae</taxon>
        <taxon>Kordiimonas</taxon>
    </lineage>
</organism>
<evidence type="ECO:0000259" key="7">
    <source>
        <dbReference type="PROSITE" id="PS51724"/>
    </source>
</evidence>
<dbReference type="PANTHER" id="PTHR34183">
    <property type="entry name" value="ENDOLYTIC PEPTIDOGLYCAN TRANSGLYCOSYLASE RLPA"/>
    <property type="match status" value="1"/>
</dbReference>
<evidence type="ECO:0000256" key="2">
    <source>
        <dbReference type="ARBA" id="ARBA00023239"/>
    </source>
</evidence>
<dbReference type="InterPro" id="IPR007730">
    <property type="entry name" value="SPOR-like_dom"/>
</dbReference>